<dbReference type="SUPFAM" id="SSF46785">
    <property type="entry name" value="Winged helix' DNA-binding domain"/>
    <property type="match status" value="1"/>
</dbReference>
<gene>
    <name evidence="3" type="ORF">IE077_000719</name>
</gene>
<feature type="non-terminal residue" evidence="3">
    <location>
        <position position="1"/>
    </location>
</feature>
<dbReference type="SUPFAM" id="SSF75632">
    <property type="entry name" value="Cullin homology domain"/>
    <property type="match status" value="1"/>
</dbReference>
<dbReference type="InterPro" id="IPR059120">
    <property type="entry name" value="Cullin-like_AB"/>
</dbReference>
<reference evidence="3 4" key="1">
    <citation type="journal article" date="2020" name="bioRxiv">
        <title>Metabolic contributions of an alphaproteobacterial endosymbiont in the apicomplexan Cardiosporidium cionae.</title>
        <authorList>
            <person name="Hunter E.S."/>
            <person name="Paight C.J."/>
            <person name="Lane C.E."/>
        </authorList>
    </citation>
    <scope>NUCLEOTIDE SEQUENCE [LARGE SCALE GENOMIC DNA]</scope>
    <source>
        <strain evidence="3">ESH_2018</strain>
    </source>
</reference>
<dbReference type="PANTHER" id="PTHR11932">
    <property type="entry name" value="CULLIN"/>
    <property type="match status" value="1"/>
</dbReference>
<dbReference type="Pfam" id="PF10557">
    <property type="entry name" value="Cullin_Nedd8"/>
    <property type="match status" value="1"/>
</dbReference>
<evidence type="ECO:0000313" key="3">
    <source>
        <dbReference type="EMBL" id="KAF8822256.1"/>
    </source>
</evidence>
<dbReference type="Pfam" id="PF26557">
    <property type="entry name" value="Cullin_AB"/>
    <property type="match status" value="1"/>
</dbReference>
<dbReference type="InterPro" id="IPR016158">
    <property type="entry name" value="Cullin_homology"/>
</dbReference>
<dbReference type="Proteomes" id="UP000823046">
    <property type="component" value="Unassembled WGS sequence"/>
</dbReference>
<dbReference type="InterPro" id="IPR036388">
    <property type="entry name" value="WH-like_DNA-bd_sf"/>
</dbReference>
<sequence>FFIDSITVTAQFAKKYDFQCNSNQACLLLLFNEHSHLTLEEIERHLGVSSEYAKNLIASLIFGKYRILLLAEETSFDDFSATSSSRIPNTILSTDVFKVNPHFNASNRRIRLGMPVREEIACKARIEEDRTFAIEAALVRIMKARKVIQHDKLISAVQKQLSPYFKPNPRLIKLRIEHLLEREYIERESKSRNMYRYSG</sequence>
<dbReference type="InterPro" id="IPR045093">
    <property type="entry name" value="Cullin"/>
</dbReference>
<dbReference type="InterPro" id="IPR036390">
    <property type="entry name" value="WH_DNA-bd_sf"/>
</dbReference>
<comment type="similarity">
    <text evidence="1">Belongs to the cullin family.</text>
</comment>
<feature type="domain" description="Cullin family profile" evidence="2">
    <location>
        <begin position="8"/>
        <end position="61"/>
    </location>
</feature>
<dbReference type="SMART" id="SM00884">
    <property type="entry name" value="Cullin_Nedd8"/>
    <property type="match status" value="1"/>
</dbReference>
<name>A0ABQ7JE41_9APIC</name>
<comment type="caution">
    <text evidence="3">The sequence shown here is derived from an EMBL/GenBank/DDBJ whole genome shotgun (WGS) entry which is preliminary data.</text>
</comment>
<accession>A0ABQ7JE41</accession>
<organism evidence="3 4">
    <name type="scientific">Cardiosporidium cionae</name>
    <dbReference type="NCBI Taxonomy" id="476202"/>
    <lineage>
        <taxon>Eukaryota</taxon>
        <taxon>Sar</taxon>
        <taxon>Alveolata</taxon>
        <taxon>Apicomplexa</taxon>
        <taxon>Aconoidasida</taxon>
        <taxon>Nephromycida</taxon>
        <taxon>Cardiosporidium</taxon>
    </lineage>
</organism>
<dbReference type="Gene3D" id="3.30.230.130">
    <property type="entry name" value="Cullin, Chain C, Domain 2"/>
    <property type="match status" value="1"/>
</dbReference>
<keyword evidence="4" id="KW-1185">Reference proteome</keyword>
<dbReference type="InterPro" id="IPR036317">
    <property type="entry name" value="Cullin_homology_sf"/>
</dbReference>
<dbReference type="InterPro" id="IPR019559">
    <property type="entry name" value="Cullin_neddylation_domain"/>
</dbReference>
<evidence type="ECO:0000259" key="2">
    <source>
        <dbReference type="PROSITE" id="PS50069"/>
    </source>
</evidence>
<dbReference type="Gene3D" id="1.10.10.10">
    <property type="entry name" value="Winged helix-like DNA-binding domain superfamily/Winged helix DNA-binding domain"/>
    <property type="match status" value="1"/>
</dbReference>
<evidence type="ECO:0000313" key="4">
    <source>
        <dbReference type="Proteomes" id="UP000823046"/>
    </source>
</evidence>
<protein>
    <recommendedName>
        <fullName evidence="2">Cullin family profile domain-containing protein</fullName>
    </recommendedName>
</protein>
<dbReference type="EMBL" id="JADAQX010000069">
    <property type="protein sequence ID" value="KAF8822256.1"/>
    <property type="molecule type" value="Genomic_DNA"/>
</dbReference>
<dbReference type="PROSITE" id="PS50069">
    <property type="entry name" value="CULLIN_2"/>
    <property type="match status" value="1"/>
</dbReference>
<proteinExistence type="inferred from homology"/>
<evidence type="ECO:0000256" key="1">
    <source>
        <dbReference type="PROSITE-ProRule" id="PRU00330"/>
    </source>
</evidence>